<reference evidence="2 3" key="1">
    <citation type="submission" date="2016-09" db="EMBL/GenBank/DDBJ databases">
        <title>Extensive genetic diversity and differential bi-allelic expression allows diatom success in the polar Southern Ocean.</title>
        <authorList>
            <consortium name="DOE Joint Genome Institute"/>
            <person name="Mock T."/>
            <person name="Otillar R.P."/>
            <person name="Strauss J."/>
            <person name="Dupont C."/>
            <person name="Frickenhaus S."/>
            <person name="Maumus F."/>
            <person name="Mcmullan M."/>
            <person name="Sanges R."/>
            <person name="Schmutz J."/>
            <person name="Toseland A."/>
            <person name="Valas R."/>
            <person name="Veluchamy A."/>
            <person name="Ward B.J."/>
            <person name="Allen A."/>
            <person name="Barry K."/>
            <person name="Falciatore A."/>
            <person name="Ferrante M."/>
            <person name="Fortunato A.E."/>
            <person name="Gloeckner G."/>
            <person name="Gruber A."/>
            <person name="Hipkin R."/>
            <person name="Janech M."/>
            <person name="Kroth P."/>
            <person name="Leese F."/>
            <person name="Lindquist E."/>
            <person name="Lyon B.R."/>
            <person name="Martin J."/>
            <person name="Mayer C."/>
            <person name="Parker M."/>
            <person name="Quesneville H."/>
            <person name="Raymond J."/>
            <person name="Uhlig C."/>
            <person name="Valentin K.U."/>
            <person name="Worden A.Z."/>
            <person name="Armbrust E.V."/>
            <person name="Bowler C."/>
            <person name="Green B."/>
            <person name="Moulton V."/>
            <person name="Van Oosterhout C."/>
            <person name="Grigoriev I."/>
        </authorList>
    </citation>
    <scope>NUCLEOTIDE SEQUENCE [LARGE SCALE GENOMIC DNA]</scope>
    <source>
        <strain evidence="2 3">CCMP1102</strain>
    </source>
</reference>
<keyword evidence="1" id="KW-0175">Coiled coil</keyword>
<accession>A0A1E7FVB9</accession>
<evidence type="ECO:0000256" key="1">
    <source>
        <dbReference type="SAM" id="Coils"/>
    </source>
</evidence>
<keyword evidence="3" id="KW-1185">Reference proteome</keyword>
<evidence type="ECO:0000313" key="2">
    <source>
        <dbReference type="EMBL" id="OEU22108.1"/>
    </source>
</evidence>
<dbReference type="InParanoid" id="A0A1E7FVB9"/>
<dbReference type="KEGG" id="fcy:FRACYDRAFT_267160"/>
<dbReference type="Proteomes" id="UP000095751">
    <property type="component" value="Unassembled WGS sequence"/>
</dbReference>
<name>A0A1E7FVB9_9STRA</name>
<evidence type="ECO:0000313" key="3">
    <source>
        <dbReference type="Proteomes" id="UP000095751"/>
    </source>
</evidence>
<protein>
    <submittedName>
        <fullName evidence="2">Uncharacterized protein</fullName>
    </submittedName>
</protein>
<dbReference type="EMBL" id="KV784353">
    <property type="protein sequence ID" value="OEU22108.1"/>
    <property type="molecule type" value="Genomic_DNA"/>
</dbReference>
<dbReference type="AlphaFoldDB" id="A0A1E7FVB9"/>
<proteinExistence type="predicted"/>
<feature type="coiled-coil region" evidence="1">
    <location>
        <begin position="22"/>
        <end position="70"/>
    </location>
</feature>
<sequence>MREMDDSISVMEIESKEDKLEISMLQYELKQRNEKIEMMQEDFTTTCSERDGLRQTLSDLTEQHASYKKKSEMLSGRLKSMNASLLSMMQQQEIVLNATKAREEQWENLSKLRREKLKSLVYLEEQDASEEVELRNCLVKQTQEMAAIKATIATAQQEDTGGM</sequence>
<gene>
    <name evidence="2" type="ORF">FRACYDRAFT_267160</name>
</gene>
<organism evidence="2 3">
    <name type="scientific">Fragilariopsis cylindrus CCMP1102</name>
    <dbReference type="NCBI Taxonomy" id="635003"/>
    <lineage>
        <taxon>Eukaryota</taxon>
        <taxon>Sar</taxon>
        <taxon>Stramenopiles</taxon>
        <taxon>Ochrophyta</taxon>
        <taxon>Bacillariophyta</taxon>
        <taxon>Bacillariophyceae</taxon>
        <taxon>Bacillariophycidae</taxon>
        <taxon>Bacillariales</taxon>
        <taxon>Bacillariaceae</taxon>
        <taxon>Fragilariopsis</taxon>
    </lineage>
</organism>